<dbReference type="AlphaFoldDB" id="A0AAV3R050"/>
<accession>A0AAV3R050</accession>
<dbReference type="Proteomes" id="UP001454036">
    <property type="component" value="Unassembled WGS sequence"/>
</dbReference>
<organism evidence="1 2">
    <name type="scientific">Lithospermum erythrorhizon</name>
    <name type="common">Purple gromwell</name>
    <name type="synonym">Lithospermum officinale var. erythrorhizon</name>
    <dbReference type="NCBI Taxonomy" id="34254"/>
    <lineage>
        <taxon>Eukaryota</taxon>
        <taxon>Viridiplantae</taxon>
        <taxon>Streptophyta</taxon>
        <taxon>Embryophyta</taxon>
        <taxon>Tracheophyta</taxon>
        <taxon>Spermatophyta</taxon>
        <taxon>Magnoliopsida</taxon>
        <taxon>eudicotyledons</taxon>
        <taxon>Gunneridae</taxon>
        <taxon>Pentapetalae</taxon>
        <taxon>asterids</taxon>
        <taxon>lamiids</taxon>
        <taxon>Boraginales</taxon>
        <taxon>Boraginaceae</taxon>
        <taxon>Boraginoideae</taxon>
        <taxon>Lithospermeae</taxon>
        <taxon>Lithospermum</taxon>
    </lineage>
</organism>
<comment type="caution">
    <text evidence="1">The sequence shown here is derived from an EMBL/GenBank/DDBJ whole genome shotgun (WGS) entry which is preliminary data.</text>
</comment>
<evidence type="ECO:0000313" key="1">
    <source>
        <dbReference type="EMBL" id="GAA0168258.1"/>
    </source>
</evidence>
<proteinExistence type="predicted"/>
<keyword evidence="2" id="KW-1185">Reference proteome</keyword>
<name>A0AAV3R050_LITER</name>
<protein>
    <submittedName>
        <fullName evidence="1">Uncharacterized protein</fullName>
    </submittedName>
</protein>
<dbReference type="EMBL" id="BAABME010006399">
    <property type="protein sequence ID" value="GAA0168258.1"/>
    <property type="molecule type" value="Genomic_DNA"/>
</dbReference>
<sequence length="83" mass="9444">MTEIPEYTLLAPVVLNIIPRTPVFRIPALPKHIRIQHRYEIIYLSSINSLLMHSQTSSSSDKGISLHPKPMFGRKKRAVAIKP</sequence>
<reference evidence="1 2" key="1">
    <citation type="submission" date="2024-01" db="EMBL/GenBank/DDBJ databases">
        <title>The complete chloroplast genome sequence of Lithospermum erythrorhizon: insights into the phylogenetic relationship among Boraginaceae species and the maternal lineages of purple gromwells.</title>
        <authorList>
            <person name="Okada T."/>
            <person name="Watanabe K."/>
        </authorList>
    </citation>
    <scope>NUCLEOTIDE SEQUENCE [LARGE SCALE GENOMIC DNA]</scope>
</reference>
<gene>
    <name evidence="1" type="ORF">LIER_23015</name>
</gene>
<evidence type="ECO:0000313" key="2">
    <source>
        <dbReference type="Proteomes" id="UP001454036"/>
    </source>
</evidence>